<feature type="binding site" evidence="14">
    <location>
        <position position="167"/>
    </location>
    <ligand>
        <name>substrate</name>
    </ligand>
</feature>
<dbReference type="GO" id="GO:0008703">
    <property type="term" value="F:5-amino-6-(5-phosphoribosylamino)uracil reductase activity"/>
    <property type="evidence" value="ECO:0007669"/>
    <property type="project" value="UniProtKB-EC"/>
</dbReference>
<feature type="binding site" evidence="14">
    <location>
        <position position="220"/>
    </location>
    <ligand>
        <name>substrate</name>
    </ligand>
</feature>
<evidence type="ECO:0000313" key="17">
    <source>
        <dbReference type="EMBL" id="RZO77182.1"/>
    </source>
</evidence>
<dbReference type="GO" id="GO:0008270">
    <property type="term" value="F:zinc ion binding"/>
    <property type="evidence" value="ECO:0007669"/>
    <property type="project" value="InterPro"/>
</dbReference>
<dbReference type="UniPathway" id="UPA00275">
    <property type="reaction ID" value="UER00401"/>
</dbReference>
<evidence type="ECO:0000256" key="12">
    <source>
        <dbReference type="PIRNR" id="PIRNR006769"/>
    </source>
</evidence>
<feature type="binding site" evidence="14">
    <location>
        <position position="181"/>
    </location>
    <ligand>
        <name>substrate</name>
    </ligand>
</feature>
<evidence type="ECO:0000256" key="15">
    <source>
        <dbReference type="PIRSR" id="PIRSR006769-3"/>
    </source>
</evidence>
<comment type="function">
    <text evidence="1 12">Converts 2,5-diamino-6-(ribosylamino)-4(3h)-pyrimidinone 5'-phosphate into 5-amino-6-(ribosylamino)-2,4(1h,3h)-pyrimidinedione 5'-phosphate.</text>
</comment>
<comment type="pathway">
    <text evidence="3 12">Cofactor biosynthesis; riboflavin biosynthesis; 5-amino-6-(D-ribitylamino)uracil from GTP: step 3/4.</text>
</comment>
<dbReference type="Pfam" id="PF00383">
    <property type="entry name" value="dCMP_cyt_deam_1"/>
    <property type="match status" value="1"/>
</dbReference>
<dbReference type="SUPFAM" id="SSF53597">
    <property type="entry name" value="Dihydrofolate reductase-like"/>
    <property type="match status" value="1"/>
</dbReference>
<feature type="binding site" evidence="14">
    <location>
        <position position="213"/>
    </location>
    <ligand>
        <name>NADP(+)</name>
        <dbReference type="ChEBI" id="CHEBI:58349"/>
    </ligand>
</feature>
<keyword evidence="7 12" id="KW-0479">Metal-binding</keyword>
<keyword evidence="10 12" id="KW-0560">Oxidoreductase</keyword>
<comment type="cofactor">
    <cofactor evidence="12 15">
        <name>Zn(2+)</name>
        <dbReference type="ChEBI" id="CHEBI:29105"/>
    </cofactor>
    <text evidence="12 15">Binds 1 zinc ion.</text>
</comment>
<comment type="catalytic activity">
    <reaction evidence="12">
        <text>2,5-diamino-6-hydroxy-4-(5-phosphoribosylamino)-pyrimidine + H2O + H(+) = 5-amino-6-(5-phospho-D-ribosylamino)uracil + NH4(+)</text>
        <dbReference type="Rhea" id="RHEA:21868"/>
        <dbReference type="ChEBI" id="CHEBI:15377"/>
        <dbReference type="ChEBI" id="CHEBI:15378"/>
        <dbReference type="ChEBI" id="CHEBI:28938"/>
        <dbReference type="ChEBI" id="CHEBI:58453"/>
        <dbReference type="ChEBI" id="CHEBI:58614"/>
        <dbReference type="EC" id="3.5.4.26"/>
    </reaction>
</comment>
<accession>A0A520S3X9</accession>
<dbReference type="GO" id="GO:0050661">
    <property type="term" value="F:NADP binding"/>
    <property type="evidence" value="ECO:0007669"/>
    <property type="project" value="InterPro"/>
</dbReference>
<evidence type="ECO:0000256" key="14">
    <source>
        <dbReference type="PIRSR" id="PIRSR006769-2"/>
    </source>
</evidence>
<dbReference type="InterPro" id="IPR024072">
    <property type="entry name" value="DHFR-like_dom_sf"/>
</dbReference>
<keyword evidence="8 12" id="KW-0862">Zinc</keyword>
<dbReference type="Proteomes" id="UP000320404">
    <property type="component" value="Unassembled WGS sequence"/>
</dbReference>
<dbReference type="GO" id="GO:0008835">
    <property type="term" value="F:diaminohydroxyphosphoribosylaminopyrimidine deaminase activity"/>
    <property type="evidence" value="ECO:0007669"/>
    <property type="project" value="UniProtKB-EC"/>
</dbReference>
<dbReference type="Gene3D" id="3.40.140.10">
    <property type="entry name" value="Cytidine Deaminase, domain 2"/>
    <property type="match status" value="1"/>
</dbReference>
<dbReference type="PROSITE" id="PS00903">
    <property type="entry name" value="CYT_DCMP_DEAMINASES_1"/>
    <property type="match status" value="1"/>
</dbReference>
<evidence type="ECO:0000256" key="5">
    <source>
        <dbReference type="ARBA" id="ARBA00007417"/>
    </source>
</evidence>
<name>A0A520S3X9_9GAMM</name>
<dbReference type="EC" id="1.1.1.193" evidence="12"/>
<feature type="domain" description="CMP/dCMP-type deaminase" evidence="16">
    <location>
        <begin position="14"/>
        <end position="135"/>
    </location>
</feature>
<dbReference type="EC" id="3.5.4.26" evidence="12"/>
<dbReference type="PROSITE" id="PS51747">
    <property type="entry name" value="CYT_DCMP_DEAMINASES_2"/>
    <property type="match status" value="1"/>
</dbReference>
<feature type="binding site" evidence="14">
    <location>
        <position position="317"/>
    </location>
    <ligand>
        <name>substrate</name>
    </ligand>
</feature>
<comment type="similarity">
    <text evidence="5 12">In the C-terminal section; belongs to the HTP reductase family.</text>
</comment>
<keyword evidence="11" id="KW-0511">Multifunctional enzyme</keyword>
<gene>
    <name evidence="17" type="primary">ribD</name>
    <name evidence="17" type="ORF">EVA69_02080</name>
</gene>
<keyword evidence="12 17" id="KW-0378">Hydrolase</keyword>
<dbReference type="InterPro" id="IPR050765">
    <property type="entry name" value="Riboflavin_Biosynth_HTPR"/>
</dbReference>
<feature type="binding site" evidence="15">
    <location>
        <position position="87"/>
    </location>
    <ligand>
        <name>Zn(2+)</name>
        <dbReference type="ChEBI" id="CHEBI:29105"/>
        <note>catalytic</note>
    </ligand>
</feature>
<dbReference type="Gene3D" id="3.40.430.10">
    <property type="entry name" value="Dihydrofolate Reductase, subunit A"/>
    <property type="match status" value="1"/>
</dbReference>
<dbReference type="GO" id="GO:0009231">
    <property type="term" value="P:riboflavin biosynthetic process"/>
    <property type="evidence" value="ECO:0007669"/>
    <property type="project" value="UniProtKB-UniPathway"/>
</dbReference>
<organism evidence="17 18">
    <name type="scientific">OM182 bacterium</name>
    <dbReference type="NCBI Taxonomy" id="2510334"/>
    <lineage>
        <taxon>Bacteria</taxon>
        <taxon>Pseudomonadati</taxon>
        <taxon>Pseudomonadota</taxon>
        <taxon>Gammaproteobacteria</taxon>
        <taxon>OMG group</taxon>
        <taxon>OM182 clade</taxon>
    </lineage>
</organism>
<evidence type="ECO:0000256" key="7">
    <source>
        <dbReference type="ARBA" id="ARBA00022723"/>
    </source>
</evidence>
<feature type="active site" description="Proton donor" evidence="13">
    <location>
        <position position="64"/>
    </location>
</feature>
<evidence type="ECO:0000256" key="9">
    <source>
        <dbReference type="ARBA" id="ARBA00022857"/>
    </source>
</evidence>
<dbReference type="EMBL" id="SHAH01000018">
    <property type="protein sequence ID" value="RZO77182.1"/>
    <property type="molecule type" value="Genomic_DNA"/>
</dbReference>
<dbReference type="AlphaFoldDB" id="A0A520S3X9"/>
<evidence type="ECO:0000256" key="2">
    <source>
        <dbReference type="ARBA" id="ARBA00004882"/>
    </source>
</evidence>
<dbReference type="CDD" id="cd01284">
    <property type="entry name" value="Riboflavin_deaminase-reductase"/>
    <property type="match status" value="1"/>
</dbReference>
<evidence type="ECO:0000256" key="3">
    <source>
        <dbReference type="ARBA" id="ARBA00004910"/>
    </source>
</evidence>
<feature type="binding site" evidence="14">
    <location>
        <position position="183"/>
    </location>
    <ligand>
        <name>substrate</name>
    </ligand>
</feature>
<evidence type="ECO:0000256" key="6">
    <source>
        <dbReference type="ARBA" id="ARBA00022619"/>
    </source>
</evidence>
<evidence type="ECO:0000313" key="18">
    <source>
        <dbReference type="Proteomes" id="UP000320404"/>
    </source>
</evidence>
<comment type="catalytic activity">
    <reaction evidence="12">
        <text>5-amino-6-(5-phospho-D-ribitylamino)uracil + NADP(+) = 5-amino-6-(5-phospho-D-ribosylamino)uracil + NADPH + H(+)</text>
        <dbReference type="Rhea" id="RHEA:17845"/>
        <dbReference type="ChEBI" id="CHEBI:15378"/>
        <dbReference type="ChEBI" id="CHEBI:57783"/>
        <dbReference type="ChEBI" id="CHEBI:58349"/>
        <dbReference type="ChEBI" id="CHEBI:58421"/>
        <dbReference type="ChEBI" id="CHEBI:58453"/>
        <dbReference type="EC" id="1.1.1.193"/>
    </reaction>
</comment>
<proteinExistence type="inferred from homology"/>
<dbReference type="InterPro" id="IPR002734">
    <property type="entry name" value="RibDG_C"/>
</dbReference>
<evidence type="ECO:0000256" key="1">
    <source>
        <dbReference type="ARBA" id="ARBA00002151"/>
    </source>
</evidence>
<protein>
    <recommendedName>
        <fullName evidence="12">Riboflavin biosynthesis protein RibD</fullName>
    </recommendedName>
    <domain>
        <recommendedName>
            <fullName evidence="12">Diaminohydroxyphosphoribosylaminopyrimidine deaminase</fullName>
            <shortName evidence="12">DRAP deaminase</shortName>
            <ecNumber evidence="12">3.5.4.26</ecNumber>
        </recommendedName>
        <alternativeName>
            <fullName evidence="12">Riboflavin-specific deaminase</fullName>
        </alternativeName>
    </domain>
    <domain>
        <recommendedName>
            <fullName evidence="12">5-amino-6-(5-phosphoribosylamino)uracil reductase</fullName>
            <ecNumber evidence="12">1.1.1.193</ecNumber>
        </recommendedName>
        <alternativeName>
            <fullName evidence="12">HTP reductase</fullName>
        </alternativeName>
    </domain>
</protein>
<dbReference type="InterPro" id="IPR016192">
    <property type="entry name" value="APOBEC/CMP_deaminase_Zn-bd"/>
</dbReference>
<dbReference type="InterPro" id="IPR011549">
    <property type="entry name" value="RibD_C"/>
</dbReference>
<evidence type="ECO:0000256" key="4">
    <source>
        <dbReference type="ARBA" id="ARBA00005259"/>
    </source>
</evidence>
<evidence type="ECO:0000259" key="16">
    <source>
        <dbReference type="PROSITE" id="PS51747"/>
    </source>
</evidence>
<sequence length="392" mass="41996">MQHKHNTELDAAFLDWPVHMQRALDLADSVLTAAPNPRVGCVLVHDGQVISEGWHSAAGADHAEVMALTNAGRDPRGATAFVSLEPCAHHGKTGPCSDALIAAGIARVVIPMQDPNPEVAGKGIAKMEEAGIEVIMLPDFETAARRLNPGFFHRIEQGRPLVRMKLAMSLDGRTALANGASKWITDAASRADVQRLRAASSAVLTGVGTVLADDPSLNVRRDELGLSEAQLLSNELNLQEPPLRIVLDSRRRMPPTAKLLGLDGRVVVYSTVSAENSELLNSENVDLRLAGSGDRIDLQTVLESLAAEYQCNDVLIEAGPTLCGAFFQSKLVDELVVYIAPKLLGSDAKPLLDLVGITQISAAPEFQIIETQQVDNDVKLVLKPLANPGFTE</sequence>
<dbReference type="InterPro" id="IPR004794">
    <property type="entry name" value="Eubact_RibD"/>
</dbReference>
<dbReference type="InterPro" id="IPR002125">
    <property type="entry name" value="CMP_dCMP_dom"/>
</dbReference>
<feature type="binding site" evidence="14">
    <location>
        <begin position="319"/>
        <end position="325"/>
    </location>
    <ligand>
        <name>NADP(+)</name>
        <dbReference type="ChEBI" id="CHEBI:58349"/>
    </ligand>
</feature>
<keyword evidence="6 12" id="KW-0686">Riboflavin biosynthesis</keyword>
<dbReference type="NCBIfam" id="TIGR00326">
    <property type="entry name" value="eubact_ribD"/>
    <property type="match status" value="1"/>
</dbReference>
<evidence type="ECO:0000256" key="13">
    <source>
        <dbReference type="PIRSR" id="PIRSR006769-1"/>
    </source>
</evidence>
<comment type="pathway">
    <text evidence="2 12">Cofactor biosynthesis; riboflavin biosynthesis; 5-amino-6-(D-ribitylamino)uracil from GTP: step 2/4.</text>
</comment>
<feature type="binding site" evidence="14">
    <location>
        <position position="217"/>
    </location>
    <ligand>
        <name>substrate</name>
    </ligand>
</feature>
<comment type="similarity">
    <text evidence="4 12">In the N-terminal section; belongs to the cytidine and deoxycytidylate deaminase family.</text>
</comment>
<evidence type="ECO:0000256" key="8">
    <source>
        <dbReference type="ARBA" id="ARBA00022833"/>
    </source>
</evidence>
<evidence type="ECO:0000256" key="10">
    <source>
        <dbReference type="ARBA" id="ARBA00023002"/>
    </source>
</evidence>
<reference evidence="17 18" key="1">
    <citation type="submission" date="2019-02" db="EMBL/GenBank/DDBJ databases">
        <title>Prokaryotic population dynamics and viral predation in marine succession experiment using metagenomics: the confinement effect.</title>
        <authorList>
            <person name="Haro-Moreno J.M."/>
            <person name="Rodriguez-Valera F."/>
            <person name="Lopez-Perez M."/>
        </authorList>
    </citation>
    <scope>NUCLEOTIDE SEQUENCE [LARGE SCALE GENOMIC DNA]</scope>
    <source>
        <strain evidence="17">MED-G158</strain>
    </source>
</reference>
<feature type="binding site" evidence="15">
    <location>
        <position position="96"/>
    </location>
    <ligand>
        <name>Zn(2+)</name>
        <dbReference type="ChEBI" id="CHEBI:29105"/>
        <note>catalytic</note>
    </ligand>
</feature>
<feature type="binding site" evidence="14">
    <location>
        <position position="197"/>
    </location>
    <ligand>
        <name>substrate</name>
    </ligand>
</feature>
<dbReference type="InterPro" id="IPR016193">
    <property type="entry name" value="Cytidine_deaminase-like"/>
</dbReference>
<keyword evidence="9 12" id="KW-0521">NADP</keyword>
<evidence type="ECO:0000256" key="11">
    <source>
        <dbReference type="ARBA" id="ARBA00023268"/>
    </source>
</evidence>
<dbReference type="PANTHER" id="PTHR38011">
    <property type="entry name" value="DIHYDROFOLATE REDUCTASE FAMILY PROTEIN (AFU_ORTHOLOGUE AFUA_8G06820)"/>
    <property type="match status" value="1"/>
</dbReference>
<dbReference type="Pfam" id="PF01872">
    <property type="entry name" value="RibD_C"/>
    <property type="match status" value="1"/>
</dbReference>
<feature type="binding site" evidence="14">
    <location>
        <position position="249"/>
    </location>
    <ligand>
        <name>NADP(+)</name>
        <dbReference type="ChEBI" id="CHEBI:58349"/>
    </ligand>
</feature>
<dbReference type="PANTHER" id="PTHR38011:SF7">
    <property type="entry name" value="2,5-DIAMINO-6-RIBOSYLAMINO-4(3H)-PYRIMIDINONE 5'-PHOSPHATE REDUCTASE"/>
    <property type="match status" value="1"/>
</dbReference>
<feature type="binding site" evidence="14">
    <location>
        <position position="209"/>
    </location>
    <ligand>
        <name>NADP(+)</name>
        <dbReference type="ChEBI" id="CHEBI:58349"/>
    </ligand>
</feature>
<dbReference type="NCBIfam" id="TIGR00227">
    <property type="entry name" value="ribD_Cterm"/>
    <property type="match status" value="1"/>
</dbReference>
<dbReference type="SUPFAM" id="SSF53927">
    <property type="entry name" value="Cytidine deaminase-like"/>
    <property type="match status" value="1"/>
</dbReference>
<dbReference type="PIRSF" id="PIRSF006769">
    <property type="entry name" value="RibD"/>
    <property type="match status" value="1"/>
</dbReference>
<comment type="caution">
    <text evidence="17">The sequence shown here is derived from an EMBL/GenBank/DDBJ whole genome shotgun (WGS) entry which is preliminary data.</text>
</comment>
<feature type="binding site" evidence="15">
    <location>
        <position position="62"/>
    </location>
    <ligand>
        <name>Zn(2+)</name>
        <dbReference type="ChEBI" id="CHEBI:29105"/>
        <note>catalytic</note>
    </ligand>
</feature>